<dbReference type="Pfam" id="PF20557">
    <property type="entry name" value="DnaT_2"/>
    <property type="match status" value="1"/>
</dbReference>
<dbReference type="InterPro" id="IPR046787">
    <property type="entry name" value="DnaT_2"/>
</dbReference>
<protein>
    <recommendedName>
        <fullName evidence="1">Putative DnaT-like domain-containing protein</fullName>
    </recommendedName>
</protein>
<evidence type="ECO:0000259" key="1">
    <source>
        <dbReference type="Pfam" id="PF20557"/>
    </source>
</evidence>
<keyword evidence="3" id="KW-1185">Reference proteome</keyword>
<evidence type="ECO:0000313" key="3">
    <source>
        <dbReference type="Proteomes" id="UP000048926"/>
    </source>
</evidence>
<gene>
    <name evidence="2" type="ORF">LAL4801_04221</name>
</gene>
<proteinExistence type="predicted"/>
<evidence type="ECO:0000313" key="2">
    <source>
        <dbReference type="EMBL" id="CTQ45766.1"/>
    </source>
</evidence>
<accession>A0A0M6Y6N1</accession>
<dbReference type="RefSeq" id="WP_055659003.1">
    <property type="nucleotide sequence ID" value="NZ_CXST01000002.1"/>
</dbReference>
<name>A0A0M6Y6N1_9HYPH</name>
<sequence length="169" mass="18532">MAFDATVGGPDATSYASTDEADDFFADRNAPAWNSASFEDQEAALSLATDYLETEYIGRWAGSIASPSQRLSHPRRGVVDPEGRAIPANVIPEPVKRATFELAVLSLSGEDLFARNEDDARVLEVEETVGPITTKTKYQSAVGISRIFPQVERFIRPLLSNRRGKLVRT</sequence>
<organism evidence="2 3">
    <name type="scientific">Roseibium aggregatum</name>
    <dbReference type="NCBI Taxonomy" id="187304"/>
    <lineage>
        <taxon>Bacteria</taxon>
        <taxon>Pseudomonadati</taxon>
        <taxon>Pseudomonadota</taxon>
        <taxon>Alphaproteobacteria</taxon>
        <taxon>Hyphomicrobiales</taxon>
        <taxon>Stappiaceae</taxon>
        <taxon>Roseibium</taxon>
    </lineage>
</organism>
<dbReference type="EMBL" id="CXST01000002">
    <property type="protein sequence ID" value="CTQ45766.1"/>
    <property type="molecule type" value="Genomic_DNA"/>
</dbReference>
<dbReference type="AlphaFoldDB" id="A0A0M6Y6N1"/>
<dbReference type="Proteomes" id="UP000048926">
    <property type="component" value="Unassembled WGS sequence"/>
</dbReference>
<reference evidence="3" key="1">
    <citation type="submission" date="2015-07" db="EMBL/GenBank/DDBJ databases">
        <authorList>
            <person name="Rodrigo-Torres Lidia"/>
            <person name="Arahal R.David."/>
        </authorList>
    </citation>
    <scope>NUCLEOTIDE SEQUENCE [LARGE SCALE GENOMIC DNA]</scope>
    <source>
        <strain evidence="3">CECT 4801</strain>
    </source>
</reference>
<feature type="domain" description="Putative DnaT-like" evidence="1">
    <location>
        <begin position="6"/>
        <end position="163"/>
    </location>
</feature>